<feature type="transmembrane region" description="Helical" evidence="1">
    <location>
        <begin position="178"/>
        <end position="205"/>
    </location>
</feature>
<sequence length="256" mass="29544">MMKKLYKWDLIHFFNQLKWVFLATLFVTALAAIFKTFSDTNIIWGSLYNTAFIMSIAGIIIGLVYSFFAIFQRYYNTILKDEAYFTHTLPISKGKILLSKVLSGFSLFLIAILVAEALLIWIDVINLKELFSLQSIDQGLFWMTILSISSMVIMFFVFIVVIYAALTFGFSYNKREWLYVFVYFILYYMANQFLSLINFGINLLINPNLLDVENTEVFTALSGILIIQLICSIGLGVLNFYIARILMIKRLNLKNG</sequence>
<dbReference type="RefSeq" id="WP_064212126.1">
    <property type="nucleotide sequence ID" value="NZ_JACAOE010000001.1"/>
</dbReference>
<keyword evidence="1" id="KW-1133">Transmembrane helix</keyword>
<reference evidence="2 3" key="1">
    <citation type="submission" date="2019-07" db="EMBL/GenBank/DDBJ databases">
        <title>Genome sequence of Acholeplasma laidlawii strain with increased resistance to erythromycin.</title>
        <authorList>
            <person name="Medvedeva E.S."/>
            <person name="Baranova N.B."/>
            <person name="Siniagina M.N."/>
            <person name="Mouzykantov A."/>
            <person name="Chernova O.A."/>
            <person name="Chernov V.M."/>
        </authorList>
    </citation>
    <scope>NUCLEOTIDE SEQUENCE [LARGE SCALE GENOMIC DNA]</scope>
    <source>
        <strain evidence="2 3">PG8REry</strain>
    </source>
</reference>
<dbReference type="Proteomes" id="UP000315938">
    <property type="component" value="Unassembled WGS sequence"/>
</dbReference>
<keyword evidence="1" id="KW-0812">Transmembrane</keyword>
<feature type="transmembrane region" description="Helical" evidence="1">
    <location>
        <begin position="47"/>
        <end position="71"/>
    </location>
</feature>
<evidence type="ECO:0000313" key="2">
    <source>
        <dbReference type="EMBL" id="TRY00205.1"/>
    </source>
</evidence>
<keyword evidence="1" id="KW-0472">Membrane</keyword>
<gene>
    <name evidence="2" type="ORF">FNV44_03930</name>
</gene>
<feature type="transmembrane region" description="Helical" evidence="1">
    <location>
        <begin position="217"/>
        <end position="242"/>
    </location>
</feature>
<organism evidence="2 3">
    <name type="scientific">Acholeplasma laidlawii</name>
    <dbReference type="NCBI Taxonomy" id="2148"/>
    <lineage>
        <taxon>Bacteria</taxon>
        <taxon>Bacillati</taxon>
        <taxon>Mycoplasmatota</taxon>
        <taxon>Mollicutes</taxon>
        <taxon>Acholeplasmatales</taxon>
        <taxon>Acholeplasmataceae</taxon>
        <taxon>Acholeplasma</taxon>
    </lineage>
</organism>
<feature type="transmembrane region" description="Helical" evidence="1">
    <location>
        <begin position="101"/>
        <end position="122"/>
    </location>
</feature>
<comment type="caution">
    <text evidence="2">The sequence shown here is derived from an EMBL/GenBank/DDBJ whole genome shotgun (WGS) entry which is preliminary data.</text>
</comment>
<evidence type="ECO:0000256" key="1">
    <source>
        <dbReference type="SAM" id="Phobius"/>
    </source>
</evidence>
<protein>
    <submittedName>
        <fullName evidence="2">ABC transporter permease</fullName>
    </submittedName>
</protein>
<accession>A0A553IJ32</accession>
<feature type="transmembrane region" description="Helical" evidence="1">
    <location>
        <begin position="142"/>
        <end position="166"/>
    </location>
</feature>
<name>A0A553IJ32_ACHLA</name>
<evidence type="ECO:0000313" key="3">
    <source>
        <dbReference type="Proteomes" id="UP000315938"/>
    </source>
</evidence>
<dbReference type="EMBL" id="VKID01000001">
    <property type="protein sequence ID" value="TRY00205.1"/>
    <property type="molecule type" value="Genomic_DNA"/>
</dbReference>
<proteinExistence type="predicted"/>
<dbReference type="AlphaFoldDB" id="A0A553IJ32"/>